<organism evidence="2 3">
    <name type="scientific">Halorientalis brevis</name>
    <dbReference type="NCBI Taxonomy" id="1126241"/>
    <lineage>
        <taxon>Archaea</taxon>
        <taxon>Methanobacteriati</taxon>
        <taxon>Methanobacteriota</taxon>
        <taxon>Stenosarchaea group</taxon>
        <taxon>Halobacteria</taxon>
        <taxon>Halobacteriales</taxon>
        <taxon>Haloarculaceae</taxon>
        <taxon>Halorientalis</taxon>
    </lineage>
</organism>
<dbReference type="EMBL" id="JBHUDJ010000001">
    <property type="protein sequence ID" value="MFD1585562.1"/>
    <property type="molecule type" value="Genomic_DNA"/>
</dbReference>
<dbReference type="InterPro" id="IPR058379">
    <property type="entry name" value="DUF8066"/>
</dbReference>
<name>A0ABD6C6T5_9EURY</name>
<keyword evidence="1" id="KW-1133">Transmembrane helix</keyword>
<sequence>MAGYSPPPIPSSWFGGSVLLFAVLLGYALFIVQTPLLVLFPVVLAGFLYVGWRFLLAVEAIADALQRIAQQRERD</sequence>
<evidence type="ECO:0000313" key="2">
    <source>
        <dbReference type="EMBL" id="MFD1585562.1"/>
    </source>
</evidence>
<evidence type="ECO:0000313" key="3">
    <source>
        <dbReference type="Proteomes" id="UP001597119"/>
    </source>
</evidence>
<reference evidence="2 3" key="1">
    <citation type="journal article" date="2019" name="Int. J. Syst. Evol. Microbiol.">
        <title>The Global Catalogue of Microorganisms (GCM) 10K type strain sequencing project: providing services to taxonomists for standard genome sequencing and annotation.</title>
        <authorList>
            <consortium name="The Broad Institute Genomics Platform"/>
            <consortium name="The Broad Institute Genome Sequencing Center for Infectious Disease"/>
            <person name="Wu L."/>
            <person name="Ma J."/>
        </authorList>
    </citation>
    <scope>NUCLEOTIDE SEQUENCE [LARGE SCALE GENOMIC DNA]</scope>
    <source>
        <strain evidence="2 3">CGMCC 1.12125</strain>
    </source>
</reference>
<protein>
    <submittedName>
        <fullName evidence="2">Uncharacterized protein</fullName>
    </submittedName>
</protein>
<gene>
    <name evidence="2" type="ORF">ACFR9U_01100</name>
</gene>
<comment type="caution">
    <text evidence="2">The sequence shown here is derived from an EMBL/GenBank/DDBJ whole genome shotgun (WGS) entry which is preliminary data.</text>
</comment>
<dbReference type="Pfam" id="PF26262">
    <property type="entry name" value="DUF8066"/>
    <property type="match status" value="1"/>
</dbReference>
<evidence type="ECO:0000256" key="1">
    <source>
        <dbReference type="SAM" id="Phobius"/>
    </source>
</evidence>
<keyword evidence="1" id="KW-0472">Membrane</keyword>
<accession>A0ABD6C6T5</accession>
<keyword evidence="3" id="KW-1185">Reference proteome</keyword>
<feature type="transmembrane region" description="Helical" evidence="1">
    <location>
        <begin position="38"/>
        <end position="62"/>
    </location>
</feature>
<feature type="transmembrane region" description="Helical" evidence="1">
    <location>
        <begin position="12"/>
        <end position="32"/>
    </location>
</feature>
<keyword evidence="1" id="KW-0812">Transmembrane</keyword>
<dbReference type="Proteomes" id="UP001597119">
    <property type="component" value="Unassembled WGS sequence"/>
</dbReference>
<dbReference type="AlphaFoldDB" id="A0ABD6C6T5"/>
<dbReference type="RefSeq" id="WP_247378057.1">
    <property type="nucleotide sequence ID" value="NZ_JALLGV010000004.1"/>
</dbReference>
<proteinExistence type="predicted"/>